<feature type="region of interest" description="Disordered" evidence="1">
    <location>
        <begin position="50"/>
        <end position="70"/>
    </location>
</feature>
<sequence length="162" mass="17975">MSWTDERVNLLKQLWGEGKTAAEIAKVLGDGITRNAVIGKAHRLKLSSRLSPIQQNVSKKPKSEAQPPRLVKPAVKLPEFKGLGLDMIDLKERMCRWPSGDPREENFNFCGCETVPGLPYCDTHCRVAYQVPTRARTLQAEDFDHDAGTPADFDIKAASNGN</sequence>
<reference evidence="2 3" key="1">
    <citation type="submission" date="2017-08" db="EMBL/GenBank/DDBJ databases">
        <title>Infants hospitalized years apart are colonized by the same room-sourced microbial strains.</title>
        <authorList>
            <person name="Brooks B."/>
            <person name="Olm M.R."/>
            <person name="Firek B.A."/>
            <person name="Baker R."/>
            <person name="Thomas B.C."/>
            <person name="Morowitz M.J."/>
            <person name="Banfield J.F."/>
        </authorList>
    </citation>
    <scope>NUCLEOTIDE SEQUENCE [LARGE SCALE GENOMIC DNA]</scope>
    <source>
        <strain evidence="2">S2_005_002_R2_29</strain>
    </source>
</reference>
<dbReference type="AlphaFoldDB" id="A0A2W5MZR8"/>
<evidence type="ECO:0000313" key="3">
    <source>
        <dbReference type="Proteomes" id="UP000249417"/>
    </source>
</evidence>
<dbReference type="Proteomes" id="UP000249417">
    <property type="component" value="Unassembled WGS sequence"/>
</dbReference>
<protein>
    <submittedName>
        <fullName evidence="2">GcrA cell cycle regulator family protein</fullName>
    </submittedName>
</protein>
<dbReference type="Pfam" id="PF07750">
    <property type="entry name" value="GcrA"/>
    <property type="match status" value="2"/>
</dbReference>
<dbReference type="EMBL" id="QFQB01000037">
    <property type="protein sequence ID" value="PZQ45868.1"/>
    <property type="molecule type" value="Genomic_DNA"/>
</dbReference>
<comment type="caution">
    <text evidence="2">The sequence shown here is derived from an EMBL/GenBank/DDBJ whole genome shotgun (WGS) entry which is preliminary data.</text>
</comment>
<evidence type="ECO:0000313" key="2">
    <source>
        <dbReference type="EMBL" id="PZQ45868.1"/>
    </source>
</evidence>
<proteinExistence type="predicted"/>
<evidence type="ECO:0000256" key="1">
    <source>
        <dbReference type="SAM" id="MobiDB-lite"/>
    </source>
</evidence>
<dbReference type="Gene3D" id="1.10.10.60">
    <property type="entry name" value="Homeodomain-like"/>
    <property type="match status" value="1"/>
</dbReference>
<gene>
    <name evidence="2" type="ORF">DI551_06275</name>
</gene>
<name>A0A2W5MZR8_9BACT</name>
<accession>A0A2W5MZR8</accession>
<organism evidence="2 3">
    <name type="scientific">Micavibrio aeruginosavorus</name>
    <dbReference type="NCBI Taxonomy" id="349221"/>
    <lineage>
        <taxon>Bacteria</taxon>
        <taxon>Pseudomonadati</taxon>
        <taxon>Bdellovibrionota</taxon>
        <taxon>Bdellovibrionia</taxon>
        <taxon>Bdellovibrionales</taxon>
        <taxon>Pseudobdellovibrionaceae</taxon>
        <taxon>Micavibrio</taxon>
    </lineage>
</organism>
<dbReference type="InterPro" id="IPR011681">
    <property type="entry name" value="GcrA"/>
</dbReference>